<comment type="caution">
    <text evidence="3">The sequence shown here is derived from an EMBL/GenBank/DDBJ whole genome shotgun (WGS) entry which is preliminary data.</text>
</comment>
<organism evidence="3 4">
    <name type="scientific">Chloebia gouldiae</name>
    <name type="common">Gouldian finch</name>
    <name type="synonym">Erythrura gouldiae</name>
    <dbReference type="NCBI Taxonomy" id="44316"/>
    <lineage>
        <taxon>Eukaryota</taxon>
        <taxon>Metazoa</taxon>
        <taxon>Chordata</taxon>
        <taxon>Craniata</taxon>
        <taxon>Vertebrata</taxon>
        <taxon>Euteleostomi</taxon>
        <taxon>Archelosauria</taxon>
        <taxon>Archosauria</taxon>
        <taxon>Dinosauria</taxon>
        <taxon>Saurischia</taxon>
        <taxon>Theropoda</taxon>
        <taxon>Coelurosauria</taxon>
        <taxon>Aves</taxon>
        <taxon>Neognathae</taxon>
        <taxon>Neoaves</taxon>
        <taxon>Telluraves</taxon>
        <taxon>Australaves</taxon>
        <taxon>Passeriformes</taxon>
        <taxon>Passeroidea</taxon>
        <taxon>Passeridae</taxon>
        <taxon>Chloebia</taxon>
    </lineage>
</organism>
<proteinExistence type="predicted"/>
<evidence type="ECO:0000256" key="2">
    <source>
        <dbReference type="SAM" id="Phobius"/>
    </source>
</evidence>
<dbReference type="EMBL" id="QUSF01000012">
    <property type="protein sequence ID" value="RLW04850.1"/>
    <property type="molecule type" value="Genomic_DNA"/>
</dbReference>
<name>A0A3L8SNH7_CHLGU</name>
<feature type="transmembrane region" description="Helical" evidence="2">
    <location>
        <begin position="74"/>
        <end position="101"/>
    </location>
</feature>
<sequence>MLFFSKQRGGSGVRRGCGGGARGPPPRAGHRTLRDAERRSGAIPAIPGEAARIHSVRPALRLAPSLALLNNISLVGGLGFIIIIVIIILSVIFVVVAAAAAPVNLSPSAATSTRTVKGTERKCKAYIQLVPTHPKTGPTFPLGEHKAAAAITQLDFSKMTSFTVVFRGEWEGLVFLEHVTRTEHQEMQHQAMKHLLPGKVTLRHHPSLPTRSTPTKRYHLSDGTKGRQGSLH</sequence>
<keyword evidence="4" id="KW-1185">Reference proteome</keyword>
<feature type="region of interest" description="Disordered" evidence="1">
    <location>
        <begin position="202"/>
        <end position="232"/>
    </location>
</feature>
<keyword evidence="2" id="KW-0472">Membrane</keyword>
<evidence type="ECO:0000313" key="4">
    <source>
        <dbReference type="Proteomes" id="UP000276834"/>
    </source>
</evidence>
<accession>A0A3L8SNH7</accession>
<evidence type="ECO:0000313" key="3">
    <source>
        <dbReference type="EMBL" id="RLW04850.1"/>
    </source>
</evidence>
<keyword evidence="2" id="KW-0812">Transmembrane</keyword>
<protein>
    <submittedName>
        <fullName evidence="3">Uncharacterized protein</fullName>
    </submittedName>
</protein>
<keyword evidence="2" id="KW-1133">Transmembrane helix</keyword>
<dbReference type="AlphaFoldDB" id="A0A3L8SNH7"/>
<gene>
    <name evidence="3" type="ORF">DV515_00005614</name>
</gene>
<feature type="compositionally biased region" description="Gly residues" evidence="1">
    <location>
        <begin position="9"/>
        <end position="22"/>
    </location>
</feature>
<dbReference type="Proteomes" id="UP000276834">
    <property type="component" value="Unassembled WGS sequence"/>
</dbReference>
<evidence type="ECO:0000256" key="1">
    <source>
        <dbReference type="SAM" id="MobiDB-lite"/>
    </source>
</evidence>
<reference evidence="3 4" key="1">
    <citation type="journal article" date="2018" name="Proc. R. Soc. B">
        <title>A non-coding region near Follistatin controls head colour polymorphism in the Gouldian finch.</title>
        <authorList>
            <person name="Toomey M.B."/>
            <person name="Marques C.I."/>
            <person name="Andrade P."/>
            <person name="Araujo P.M."/>
            <person name="Sabatino S."/>
            <person name="Gazda M.A."/>
            <person name="Afonso S."/>
            <person name="Lopes R.J."/>
            <person name="Corbo J.C."/>
            <person name="Carneiro M."/>
        </authorList>
    </citation>
    <scope>NUCLEOTIDE SEQUENCE [LARGE SCALE GENOMIC DNA]</scope>
    <source>
        <strain evidence="3">Red01</strain>
        <tissue evidence="3">Muscle</tissue>
    </source>
</reference>
<feature type="region of interest" description="Disordered" evidence="1">
    <location>
        <begin position="1"/>
        <end position="39"/>
    </location>
</feature>